<evidence type="ECO:0000313" key="3">
    <source>
        <dbReference type="EMBL" id="MYG38396.1"/>
    </source>
</evidence>
<feature type="repeat" description="ANK" evidence="1">
    <location>
        <begin position="31"/>
        <end position="63"/>
    </location>
</feature>
<dbReference type="Pfam" id="PF12796">
    <property type="entry name" value="Ank_2"/>
    <property type="match status" value="1"/>
</dbReference>
<accession>A0A6B1F9I1</accession>
<dbReference type="InterPro" id="IPR039323">
    <property type="entry name" value="ANKRD_45/46/60"/>
</dbReference>
<organism evidence="3">
    <name type="scientific">Synechococcus sp. SB0676_bin_10</name>
    <dbReference type="NCBI Taxonomy" id="2604869"/>
    <lineage>
        <taxon>Bacteria</taxon>
        <taxon>Bacillati</taxon>
        <taxon>Cyanobacteriota</taxon>
        <taxon>Cyanophyceae</taxon>
        <taxon>Synechococcales</taxon>
        <taxon>Synechococcaceae</taxon>
        <taxon>Synechococcus</taxon>
    </lineage>
</organism>
<dbReference type="AlphaFoldDB" id="A0A6B1F9I1"/>
<comment type="caution">
    <text evidence="3">The sequence shown here is derived from an EMBL/GenBank/DDBJ whole genome shotgun (WGS) entry which is preliminary data.</text>
</comment>
<dbReference type="Gene3D" id="1.25.40.20">
    <property type="entry name" value="Ankyrin repeat-containing domain"/>
    <property type="match status" value="1"/>
</dbReference>
<dbReference type="PRINTS" id="PR01415">
    <property type="entry name" value="ANKYRIN"/>
</dbReference>
<feature type="region of interest" description="Disordered" evidence="2">
    <location>
        <begin position="1"/>
        <end position="46"/>
    </location>
</feature>
<feature type="repeat" description="ANK" evidence="1">
    <location>
        <begin position="65"/>
        <end position="97"/>
    </location>
</feature>
<evidence type="ECO:0000256" key="1">
    <source>
        <dbReference type="PROSITE-ProRule" id="PRU00023"/>
    </source>
</evidence>
<name>A0A6B1F9I1_9SYNE</name>
<dbReference type="PANTHER" id="PTHR22677">
    <property type="entry name" value="ANKYRIN REPEAT DOMAIN-CONTAINING PROTEIN 60"/>
    <property type="match status" value="1"/>
</dbReference>
<dbReference type="InterPro" id="IPR002110">
    <property type="entry name" value="Ankyrin_rpt"/>
</dbReference>
<keyword evidence="1" id="KW-0040">ANK repeat</keyword>
<dbReference type="PROSITE" id="PS50088">
    <property type="entry name" value="ANK_REPEAT"/>
    <property type="match status" value="3"/>
</dbReference>
<proteinExistence type="predicted"/>
<dbReference type="PROSITE" id="PS50297">
    <property type="entry name" value="ANK_REP_REGION"/>
    <property type="match status" value="3"/>
</dbReference>
<gene>
    <name evidence="3" type="ORF">F4162_05275</name>
</gene>
<dbReference type="PANTHER" id="PTHR22677:SF4">
    <property type="entry name" value="USHER SYNDROME TYPE-1G PROTEIN-LIKE PROTEIN"/>
    <property type="match status" value="1"/>
</dbReference>
<evidence type="ECO:0000256" key="2">
    <source>
        <dbReference type="SAM" id="MobiDB-lite"/>
    </source>
</evidence>
<reference evidence="3" key="1">
    <citation type="submission" date="2019-09" db="EMBL/GenBank/DDBJ databases">
        <title>Characterisation of the sponge microbiome using genome-centric metagenomics.</title>
        <authorList>
            <person name="Engelberts J.P."/>
            <person name="Robbins S.J."/>
            <person name="De Goeij J.M."/>
            <person name="Aranda M."/>
            <person name="Bell S.C."/>
            <person name="Webster N.S."/>
        </authorList>
    </citation>
    <scope>NUCLEOTIDE SEQUENCE</scope>
    <source>
        <strain evidence="3">SB0676_bin_10</strain>
    </source>
</reference>
<sequence length="159" mass="16772">MALGNGEEPKGFAGLSSLASDIGEEQPVPKDGWTPLHEAAGGDSPEVVQALLDAGADPNARGAKDGWAPLHVAADSETLEVIKVLVDGGADLNARNEDGLTPLHVATQERNPEVVKMLLDAGADPKARDSEGRIPVELMPSDCPLRGTDVYWRLNDARF</sequence>
<feature type="repeat" description="ANK" evidence="1">
    <location>
        <begin position="98"/>
        <end position="130"/>
    </location>
</feature>
<dbReference type="SMART" id="SM00248">
    <property type="entry name" value="ANK"/>
    <property type="match status" value="3"/>
</dbReference>
<dbReference type="SUPFAM" id="SSF48403">
    <property type="entry name" value="Ankyrin repeat"/>
    <property type="match status" value="1"/>
</dbReference>
<protein>
    <submittedName>
        <fullName evidence="3">Ankyrin repeat domain-containing protein</fullName>
    </submittedName>
</protein>
<dbReference type="EMBL" id="VYDO01000173">
    <property type="protein sequence ID" value="MYG38396.1"/>
    <property type="molecule type" value="Genomic_DNA"/>
</dbReference>
<dbReference type="InterPro" id="IPR036770">
    <property type="entry name" value="Ankyrin_rpt-contain_sf"/>
</dbReference>
<dbReference type="Pfam" id="PF00023">
    <property type="entry name" value="Ank"/>
    <property type="match status" value="1"/>
</dbReference>